<evidence type="ECO:0000256" key="1">
    <source>
        <dbReference type="ARBA" id="ARBA00004606"/>
    </source>
</evidence>
<evidence type="ECO:0000256" key="3">
    <source>
        <dbReference type="ARBA" id="ARBA00022679"/>
    </source>
</evidence>
<evidence type="ECO:0000313" key="9">
    <source>
        <dbReference type="EMBL" id="CAD7413950.1"/>
    </source>
</evidence>
<feature type="domain" description="Fringe-like glycosyltransferase" evidence="8">
    <location>
        <begin position="8"/>
        <end position="79"/>
    </location>
</feature>
<dbReference type="InterPro" id="IPR003378">
    <property type="entry name" value="Fringe-like_glycosylTrfase"/>
</dbReference>
<evidence type="ECO:0000256" key="2">
    <source>
        <dbReference type="ARBA" id="ARBA00022676"/>
    </source>
</evidence>
<gene>
    <name evidence="9" type="ORF">TPSB3V08_LOCUS9351</name>
</gene>
<organism evidence="9">
    <name type="scientific">Timema poppense</name>
    <name type="common">Walking stick</name>
    <dbReference type="NCBI Taxonomy" id="170557"/>
    <lineage>
        <taxon>Eukaryota</taxon>
        <taxon>Metazoa</taxon>
        <taxon>Ecdysozoa</taxon>
        <taxon>Arthropoda</taxon>
        <taxon>Hexapoda</taxon>
        <taxon>Insecta</taxon>
        <taxon>Pterygota</taxon>
        <taxon>Neoptera</taxon>
        <taxon>Polyneoptera</taxon>
        <taxon>Phasmatodea</taxon>
        <taxon>Timematodea</taxon>
        <taxon>Timematoidea</taxon>
        <taxon>Timematidae</taxon>
        <taxon>Timema</taxon>
    </lineage>
</organism>
<dbReference type="GO" id="GO:0016757">
    <property type="term" value="F:glycosyltransferase activity"/>
    <property type="evidence" value="ECO:0007669"/>
    <property type="project" value="UniProtKB-KW"/>
</dbReference>
<dbReference type="GO" id="GO:0016020">
    <property type="term" value="C:membrane"/>
    <property type="evidence" value="ECO:0007669"/>
    <property type="project" value="UniProtKB-SubCell"/>
</dbReference>
<sequence length="96" mass="11519">MTVYVITVLSDESVTVVTEHLLRKPLTVIDKFHSHLEPMKFLRQDTFHQQITFSYSRYSKDEMNVLKIDGFDHRLDPTRFLSIHCFLFSYFNFCPR</sequence>
<evidence type="ECO:0000256" key="7">
    <source>
        <dbReference type="ARBA" id="ARBA00023136"/>
    </source>
</evidence>
<comment type="subcellular location">
    <subcellularLocation>
        <location evidence="1">Membrane</location>
        <topology evidence="1">Single-pass type II membrane protein</topology>
    </subcellularLocation>
</comment>
<keyword evidence="6" id="KW-1133">Transmembrane helix</keyword>
<dbReference type="Gene3D" id="3.90.550.50">
    <property type="match status" value="1"/>
</dbReference>
<dbReference type="AlphaFoldDB" id="A0A7R9DHK9"/>
<keyword evidence="5" id="KW-0735">Signal-anchor</keyword>
<keyword evidence="3" id="KW-0808">Transferase</keyword>
<dbReference type="EMBL" id="OD007383">
    <property type="protein sequence ID" value="CAD7413950.1"/>
    <property type="molecule type" value="Genomic_DNA"/>
</dbReference>
<keyword evidence="7" id="KW-0472">Membrane</keyword>
<reference evidence="9" key="1">
    <citation type="submission" date="2020-11" db="EMBL/GenBank/DDBJ databases">
        <authorList>
            <person name="Tran Van P."/>
        </authorList>
    </citation>
    <scope>NUCLEOTIDE SEQUENCE</scope>
</reference>
<evidence type="ECO:0000256" key="6">
    <source>
        <dbReference type="ARBA" id="ARBA00022989"/>
    </source>
</evidence>
<proteinExistence type="predicted"/>
<name>A0A7R9DHK9_TIMPO</name>
<dbReference type="Pfam" id="PF02434">
    <property type="entry name" value="Fringe"/>
    <property type="match status" value="1"/>
</dbReference>
<evidence type="ECO:0000259" key="8">
    <source>
        <dbReference type="Pfam" id="PF02434"/>
    </source>
</evidence>
<evidence type="ECO:0000256" key="5">
    <source>
        <dbReference type="ARBA" id="ARBA00022968"/>
    </source>
</evidence>
<keyword evidence="2" id="KW-0328">Glycosyltransferase</keyword>
<keyword evidence="4" id="KW-0812">Transmembrane</keyword>
<evidence type="ECO:0000256" key="4">
    <source>
        <dbReference type="ARBA" id="ARBA00022692"/>
    </source>
</evidence>
<protein>
    <recommendedName>
        <fullName evidence="8">Fringe-like glycosyltransferase domain-containing protein</fullName>
    </recommendedName>
</protein>
<accession>A0A7R9DHK9</accession>